<dbReference type="GO" id="GO:0002218">
    <property type="term" value="P:activation of innate immune response"/>
    <property type="evidence" value="ECO:0007669"/>
    <property type="project" value="InterPro"/>
</dbReference>
<feature type="compositionally biased region" description="Polar residues" evidence="2">
    <location>
        <begin position="1345"/>
        <end position="1356"/>
    </location>
</feature>
<feature type="region of interest" description="Disordered" evidence="2">
    <location>
        <begin position="1"/>
        <end position="66"/>
    </location>
</feature>
<dbReference type="InterPro" id="IPR057811">
    <property type="entry name" value="RBD_ZCCHC3_2nd"/>
</dbReference>
<dbReference type="InterPro" id="IPR036875">
    <property type="entry name" value="Znf_CCHC_sf"/>
</dbReference>
<evidence type="ECO:0000313" key="4">
    <source>
        <dbReference type="Ensembl" id="ENSXETP00000105759"/>
    </source>
</evidence>
<name>A0A803JCZ2_XENTR</name>
<dbReference type="InParanoid" id="A0A803JCZ2"/>
<feature type="compositionally biased region" description="Low complexity" evidence="2">
    <location>
        <begin position="429"/>
        <end position="441"/>
    </location>
</feature>
<sequence length="1630" mass="171926">MSSRSPGLMLRSGLALSGQPQASSRSRPGGLAAKSQSEYEAEGQEKQLYGPTDDVAADLPALKPGDQGFQINMAACIRAYKKKKAESESLKAQIKKKKGECSRLTSSARPRKKQEIAALQEKLEELEAEVSLLGQRIGPVREAFDNQDKFKEREERRQRDKDLLKMKHRSISVSSGDESAAPSSRYSVSLGPNPSPSQSPVAPSGSPGLLTEIKALESPTLRPQKLVFSADEIEDIDPKEKVKARKSVKAKETSLFVFAEEDFPVLPAPAGPAPATQGAPPGKPVTSVTVGALSASAPRAPCSLASGSPPCVSGMETGKCVSKPSYLAESSGKGIIACTVIPSVLSHPALYTQVPTTPSIPSSPTDTGKSKTLGFCGKIKPGKSLPTSPMIPSGSFEATENSAICPPGIIACTVIPSVLSHPAMYTEVPTTPSIPSSPTDTGKSKTVSFGGKIKPGEFLPTSPMIPSDSFEATENSAICTHNNIPRTVVPSVLSHQDAAQYTKVPTTPIIPSEAVNPAGTVFDQFEDAVDIREVSGRKEACFSSVPTTPIILSCSVIKTVEGQFEDAADIRGEEVSDRKVSSSPIIISSPAAGTVSRRSEDVIGTVEGELCDRQLRNILTTTPMIPCGVSDLVAIQKDTETRGRGTVKSTFTKKSVTLVGSGEVVGKAPPNVNPTALSLSPEQGHRSVLYPQVIIIKAKQPPANEGAPKAPVNVVSVADGSAVRSVGGMAVPVPEVPGISVPNTVPVRSVGLNPVGGMAAGVGEPVPEVPAEPGVSVPNTVPVRSVGLNPVGGMAVPVSEVPGISVPNTVPVRSVGGMAVTVPEVPGISVPNTVPVRSVGGMAVTVPEVPGISVPNTVPVRSVGLNPVGGMAAGVGEPVPEVPAEPGITVPNTVPVNAVSGSVGDSMVRERLTPGTSQRSFANVTSTGSFSSRGPVNSSVRTAAGGPPALPGPLAGPGPSSSGGGMGGYSSDAARRKNAVKLQWISEGPPPGRDTVIDRVLELGFVAEDFHMFVHNTVFRDYTISFVRLQDLDTFWANYRKAEAEGKWVGFKTIVVSRPGIVKVTILVDNESIPPADLRVWLKRYGEVLGGVQKDLDGRGIWSGGWHVRFRLRTVGNVTQHIPSSAYIGKDRVYCFYPGQPRQCWKCGSSRHFSMDCDKLKCALCLGFGHMAKGCPKSIRCNLCGELGHAYSKCPMSWQSIEDEFLEEMGHPDYATPPAQQAPVRTITTTPSVPQGTTGPPMCRSTQSANVVSLLAASSTPCPSPPSSSLHHQSSSSHPSPPPRQSSSHTSLPPRQSSSHTSLPPRQSSSHPSLLPRQSSSHPSLLPRQSSSHPSPPPRQSSSHTSLPPRQSSSHTSLPPRQSSSHPSLLPRQSSSHPSLPPRQSSSHPSLPPRQSSSHLSLPPRQSSSHPSLPPRQSSSHPSLPPRQSSSHPSLPPRQSSSLRPSSPPRPSSPLHPSSPPCPSSPLHPSSPPRPSSPLHPSSPPRPSSPLHPSSPPRPSSPLYPSSPSRSTRSVQREEGWSKVGKSKKDKKRRGKMKLGMTEGKSNAVPLAENRFGPLCWADQVELEEEEERLANELGEDSHDDNSSSSSDLEDIPVEEAERFPFGLSAKREGSDDDRRTKRQAKASRI</sequence>
<keyword evidence="1" id="KW-0479">Metal-binding</keyword>
<feature type="compositionally biased region" description="Polar residues" evidence="2">
    <location>
        <begin position="1226"/>
        <end position="1238"/>
    </location>
</feature>
<dbReference type="Ensembl" id="ENSXETT00000118548">
    <property type="protein sequence ID" value="ENSXETP00000105759"/>
    <property type="gene ID" value="ENSXETG00000048195"/>
</dbReference>
<dbReference type="PANTHER" id="PTHR22639">
    <property type="entry name" value="GAG-RELATED PROTEIN"/>
    <property type="match status" value="1"/>
</dbReference>
<feature type="compositionally biased region" description="Basic and acidic residues" evidence="2">
    <location>
        <begin position="1610"/>
        <end position="1620"/>
    </location>
</feature>
<dbReference type="GeneTree" id="ENSGT00530000063983"/>
<accession>A0A803JCZ2</accession>
<feature type="compositionally biased region" description="Low complexity" evidence="2">
    <location>
        <begin position="1302"/>
        <end position="1333"/>
    </location>
</feature>
<dbReference type="InterPro" id="IPR042509">
    <property type="entry name" value="ZCCHC3"/>
</dbReference>
<dbReference type="CDD" id="cd22541">
    <property type="entry name" value="SP5_N"/>
    <property type="match status" value="1"/>
</dbReference>
<dbReference type="InterPro" id="IPR001878">
    <property type="entry name" value="Znf_CCHC"/>
</dbReference>
<feature type="domain" description="CCHC-type" evidence="3">
    <location>
        <begin position="1144"/>
        <end position="1159"/>
    </location>
</feature>
<dbReference type="GO" id="GO:0008270">
    <property type="term" value="F:zinc ion binding"/>
    <property type="evidence" value="ECO:0007669"/>
    <property type="project" value="UniProtKB-KW"/>
</dbReference>
<dbReference type="SUPFAM" id="SSF57756">
    <property type="entry name" value="Retrovirus zinc finger-like domains"/>
    <property type="match status" value="1"/>
</dbReference>
<keyword evidence="1" id="KW-0863">Zinc-finger</keyword>
<keyword evidence="1" id="KW-0862">Zinc</keyword>
<feature type="compositionally biased region" description="Pro residues" evidence="2">
    <location>
        <begin position="1446"/>
        <end position="1502"/>
    </location>
</feature>
<evidence type="ECO:0000256" key="1">
    <source>
        <dbReference type="PROSITE-ProRule" id="PRU00047"/>
    </source>
</evidence>
<feature type="region of interest" description="Disordered" evidence="2">
    <location>
        <begin position="429"/>
        <end position="452"/>
    </location>
</feature>
<evidence type="ECO:0000259" key="3">
    <source>
        <dbReference type="PROSITE" id="PS50158"/>
    </source>
</evidence>
<dbReference type="Gene3D" id="4.10.60.10">
    <property type="entry name" value="Zinc finger, CCHC-type"/>
    <property type="match status" value="1"/>
</dbReference>
<feature type="compositionally biased region" description="Basic and acidic residues" evidence="2">
    <location>
        <begin position="142"/>
        <end position="165"/>
    </location>
</feature>
<feature type="compositionally biased region" description="Basic residues" evidence="2">
    <location>
        <begin position="1525"/>
        <end position="1537"/>
    </location>
</feature>
<organism evidence="4">
    <name type="scientific">Xenopus tropicalis</name>
    <name type="common">Western clawed frog</name>
    <name type="synonym">Silurana tropicalis</name>
    <dbReference type="NCBI Taxonomy" id="8364"/>
    <lineage>
        <taxon>Eukaryota</taxon>
        <taxon>Metazoa</taxon>
        <taxon>Chordata</taxon>
        <taxon>Craniata</taxon>
        <taxon>Vertebrata</taxon>
        <taxon>Euteleostomi</taxon>
        <taxon>Amphibia</taxon>
        <taxon>Batrachia</taxon>
        <taxon>Anura</taxon>
        <taxon>Pipoidea</taxon>
        <taxon>Pipidae</taxon>
        <taxon>Xenopodinae</taxon>
        <taxon>Xenopus</taxon>
        <taxon>Silurana</taxon>
    </lineage>
</organism>
<proteinExistence type="predicted"/>
<evidence type="ECO:0000256" key="2">
    <source>
        <dbReference type="SAM" id="MobiDB-lite"/>
    </source>
</evidence>
<dbReference type="PROSITE" id="PS50158">
    <property type="entry name" value="ZF_CCHC"/>
    <property type="match status" value="1"/>
</dbReference>
<feature type="compositionally biased region" description="Low complexity" evidence="2">
    <location>
        <begin position="1248"/>
        <end position="1278"/>
    </location>
</feature>
<reference evidence="4" key="2">
    <citation type="submission" date="2021-03" db="UniProtKB">
        <authorList>
            <consortium name="Ensembl"/>
        </authorList>
    </citation>
    <scope>IDENTIFICATION</scope>
</reference>
<feature type="compositionally biased region" description="Basic residues" evidence="2">
    <location>
        <begin position="1621"/>
        <end position="1630"/>
    </location>
</feature>
<feature type="region of interest" description="Disordered" evidence="2">
    <location>
        <begin position="137"/>
        <end position="216"/>
    </location>
</feature>
<feature type="compositionally biased region" description="Acidic residues" evidence="2">
    <location>
        <begin position="1565"/>
        <end position="1579"/>
    </location>
</feature>
<feature type="compositionally biased region" description="Polar residues" evidence="2">
    <location>
        <begin position="914"/>
        <end position="941"/>
    </location>
</feature>
<dbReference type="Pfam" id="PF23058">
    <property type="entry name" value="RBD_ZCCHC3_2nd"/>
    <property type="match status" value="1"/>
</dbReference>
<dbReference type="Pfam" id="PF23057">
    <property type="entry name" value="RBD_ZCCHC3_1st"/>
    <property type="match status" value="1"/>
</dbReference>
<feature type="region of interest" description="Disordered" evidence="2">
    <location>
        <begin position="912"/>
        <end position="972"/>
    </location>
</feature>
<feature type="compositionally biased region" description="Polar residues" evidence="2">
    <location>
        <begin position="171"/>
        <end position="201"/>
    </location>
</feature>
<reference evidence="4" key="1">
    <citation type="journal article" date="2010" name="Science">
        <title>The genome of the Western clawed frog Xenopus tropicalis.</title>
        <authorList>
            <person name="Hellsten U."/>
            <person name="Harland R.M."/>
            <person name="Gilchrist M.J."/>
            <person name="Hendrix D."/>
            <person name="Jurka J."/>
            <person name="Kapitonov V."/>
            <person name="Ovcharenko I."/>
            <person name="Putnam N.H."/>
            <person name="Shu S."/>
            <person name="Taher L."/>
            <person name="Blitz I.L."/>
            <person name="Blumberg B."/>
            <person name="Dichmann D.S."/>
            <person name="Dubchak I."/>
            <person name="Amaya E."/>
            <person name="Detter J.C."/>
            <person name="Fletcher R."/>
            <person name="Gerhard D.S."/>
            <person name="Goodstein D."/>
            <person name="Graves T."/>
            <person name="Grigoriev I.V."/>
            <person name="Grimwood J."/>
            <person name="Kawashima T."/>
            <person name="Lindquist E."/>
            <person name="Lucas S.M."/>
            <person name="Mead P.E."/>
            <person name="Mitros T."/>
            <person name="Ogino H."/>
            <person name="Ohta Y."/>
            <person name="Poliakov A.V."/>
            <person name="Pollet N."/>
            <person name="Robert J."/>
            <person name="Salamov A."/>
            <person name="Sater A.K."/>
            <person name="Schmutz J."/>
            <person name="Terry A."/>
            <person name="Vize P.D."/>
            <person name="Warren W.C."/>
            <person name="Wells D."/>
            <person name="Wills A."/>
            <person name="Wilson R.K."/>
            <person name="Zimmerman L.B."/>
            <person name="Zorn A.M."/>
            <person name="Grainger R."/>
            <person name="Grammer T."/>
            <person name="Khokha M.K."/>
            <person name="Richardson P.M."/>
            <person name="Rokhsar D.S."/>
        </authorList>
    </citation>
    <scope>NUCLEOTIDE SEQUENCE [LARGE SCALE GENOMIC DNA]</scope>
    <source>
        <strain evidence="4">Nigerian</strain>
    </source>
</reference>
<dbReference type="GO" id="GO:0003723">
    <property type="term" value="F:RNA binding"/>
    <property type="evidence" value="ECO:0007669"/>
    <property type="project" value="InterPro"/>
</dbReference>
<feature type="region of interest" description="Disordered" evidence="2">
    <location>
        <begin position="1210"/>
        <end position="1630"/>
    </location>
</feature>
<dbReference type="GO" id="GO:0003690">
    <property type="term" value="F:double-stranded DNA binding"/>
    <property type="evidence" value="ECO:0007669"/>
    <property type="project" value="InterPro"/>
</dbReference>
<feature type="compositionally biased region" description="Low complexity" evidence="2">
    <location>
        <begin position="1357"/>
        <end position="1445"/>
    </location>
</feature>
<protein>
    <recommendedName>
        <fullName evidence="3">CCHC-type domain-containing protein</fullName>
    </recommendedName>
</protein>
<dbReference type="InterPro" id="IPR057810">
    <property type="entry name" value="RBD_ZCCHC3_1st"/>
</dbReference>
<dbReference type="PANTHER" id="PTHR22639:SF10">
    <property type="match status" value="1"/>
</dbReference>
<dbReference type="SMART" id="SM00343">
    <property type="entry name" value="ZnF_C2HC"/>
    <property type="match status" value="3"/>
</dbReference>
<feature type="region of interest" description="Disordered" evidence="2">
    <location>
        <begin position="88"/>
        <end position="113"/>
    </location>
</feature>